<feature type="compositionally biased region" description="Polar residues" evidence="1">
    <location>
        <begin position="178"/>
        <end position="188"/>
    </location>
</feature>
<accession>A0A2P5HX04</accession>
<sequence>MAGMNNQKLTNEAMLAEAKAFQREVTRGKDHRGHSGTPSQKPGVYGSGAHTSARSPRGFSGQPFAQNLATPQQFFGRQNHPTPSAPQTPTVPAVQHPDSRPVDDFEPMQVDPNPAVPEPNKAAAQPTGRGLVGSRWATSASANMPSRVSVPVAPAYAAIETGKAGATTNKATHLAPNFPSSSQNTTLDTPEMPGASKGLLGSRWAAGTFPASPSSMTMKFPDPSTLEPVYRSEDWLSDLSAEHEEFSIKTRSSSVSQPTRQAPLTQPAAAPTAAETMKPRASESQQPGQNPATFSAASQKLENAAVQAASDAVAPKQSPDTNSGSSDEFGKATPSAQAASKQGGVFNDSAFKDWYNSQFMNRKA</sequence>
<feature type="region of interest" description="Disordered" evidence="1">
    <location>
        <begin position="167"/>
        <end position="201"/>
    </location>
</feature>
<feature type="compositionally biased region" description="Polar residues" evidence="1">
    <location>
        <begin position="136"/>
        <end position="145"/>
    </location>
</feature>
<organism evidence="2 3">
    <name type="scientific">Diaporthe helianthi</name>
    <dbReference type="NCBI Taxonomy" id="158607"/>
    <lineage>
        <taxon>Eukaryota</taxon>
        <taxon>Fungi</taxon>
        <taxon>Dikarya</taxon>
        <taxon>Ascomycota</taxon>
        <taxon>Pezizomycotina</taxon>
        <taxon>Sordariomycetes</taxon>
        <taxon>Sordariomycetidae</taxon>
        <taxon>Diaporthales</taxon>
        <taxon>Diaporthaceae</taxon>
        <taxon>Diaporthe</taxon>
    </lineage>
</organism>
<evidence type="ECO:0000313" key="2">
    <source>
        <dbReference type="EMBL" id="POS74788.1"/>
    </source>
</evidence>
<feature type="compositionally biased region" description="Low complexity" evidence="1">
    <location>
        <begin position="304"/>
        <end position="314"/>
    </location>
</feature>
<dbReference type="InParanoid" id="A0A2P5HX04"/>
<feature type="compositionally biased region" description="Polar residues" evidence="1">
    <location>
        <begin position="63"/>
        <end position="90"/>
    </location>
</feature>
<dbReference type="EMBL" id="MAVT02000576">
    <property type="protein sequence ID" value="POS74788.1"/>
    <property type="molecule type" value="Genomic_DNA"/>
</dbReference>
<dbReference type="Proteomes" id="UP000094444">
    <property type="component" value="Unassembled WGS sequence"/>
</dbReference>
<reference evidence="2" key="1">
    <citation type="submission" date="2017-09" db="EMBL/GenBank/DDBJ databases">
        <title>Polyketide synthases of a Diaporthe helianthi virulent isolate.</title>
        <authorList>
            <person name="Baroncelli R."/>
        </authorList>
    </citation>
    <scope>NUCLEOTIDE SEQUENCE [LARGE SCALE GENOMIC DNA]</scope>
    <source>
        <strain evidence="2">7/96</strain>
    </source>
</reference>
<keyword evidence="3" id="KW-1185">Reference proteome</keyword>
<evidence type="ECO:0000313" key="3">
    <source>
        <dbReference type="Proteomes" id="UP000094444"/>
    </source>
</evidence>
<name>A0A2P5HX04_DIAHE</name>
<feature type="region of interest" description="Disordered" evidence="1">
    <location>
        <begin position="1"/>
        <end position="145"/>
    </location>
</feature>
<dbReference type="OrthoDB" id="5242695at2759"/>
<protein>
    <submittedName>
        <fullName evidence="2">Uncharacterized protein</fullName>
    </submittedName>
</protein>
<feature type="region of interest" description="Disordered" evidence="1">
    <location>
        <begin position="243"/>
        <end position="347"/>
    </location>
</feature>
<evidence type="ECO:0000256" key="1">
    <source>
        <dbReference type="SAM" id="MobiDB-lite"/>
    </source>
</evidence>
<comment type="caution">
    <text evidence="2">The sequence shown here is derived from an EMBL/GenBank/DDBJ whole genome shotgun (WGS) entry which is preliminary data.</text>
</comment>
<feature type="compositionally biased region" description="Low complexity" evidence="1">
    <location>
        <begin position="257"/>
        <end position="274"/>
    </location>
</feature>
<feature type="compositionally biased region" description="Polar residues" evidence="1">
    <location>
        <begin position="282"/>
        <end position="301"/>
    </location>
</feature>
<gene>
    <name evidence="2" type="ORF">DHEL01_v206816</name>
</gene>
<proteinExistence type="predicted"/>
<dbReference type="AlphaFoldDB" id="A0A2P5HX04"/>
<feature type="compositionally biased region" description="Polar residues" evidence="1">
    <location>
        <begin position="1"/>
        <end position="10"/>
    </location>
</feature>